<dbReference type="STRING" id="1890683.A0A427YP14"/>
<feature type="transmembrane region" description="Helical" evidence="3">
    <location>
        <begin position="1649"/>
        <end position="1668"/>
    </location>
</feature>
<evidence type="ECO:0000256" key="2">
    <source>
        <dbReference type="SAM" id="MobiDB-lite"/>
    </source>
</evidence>
<dbReference type="PROSITE" id="PS51207">
    <property type="entry name" value="PXA"/>
    <property type="match status" value="1"/>
</dbReference>
<keyword evidence="3" id="KW-1133">Transmembrane helix</keyword>
<reference evidence="7 8" key="1">
    <citation type="submission" date="2018-11" db="EMBL/GenBank/DDBJ databases">
        <title>Genome sequence of Saitozyma podzolica DSM 27192.</title>
        <authorList>
            <person name="Aliyu H."/>
            <person name="Gorte O."/>
            <person name="Ochsenreither K."/>
        </authorList>
    </citation>
    <scope>NUCLEOTIDE SEQUENCE [LARGE SCALE GENOMIC DNA]</scope>
    <source>
        <strain evidence="7 8">DSM 27192</strain>
    </source>
</reference>
<dbReference type="EMBL" id="RSCD01000005">
    <property type="protein sequence ID" value="RSH92790.1"/>
    <property type="molecule type" value="Genomic_DNA"/>
</dbReference>
<dbReference type="InterPro" id="IPR036871">
    <property type="entry name" value="PX_dom_sf"/>
</dbReference>
<evidence type="ECO:0000313" key="7">
    <source>
        <dbReference type="EMBL" id="RSH92790.1"/>
    </source>
</evidence>
<dbReference type="SMART" id="SM00313">
    <property type="entry name" value="PXA"/>
    <property type="match status" value="1"/>
</dbReference>
<evidence type="ECO:0000256" key="1">
    <source>
        <dbReference type="ARBA" id="ARBA00010883"/>
    </source>
</evidence>
<dbReference type="Proteomes" id="UP000279259">
    <property type="component" value="Unassembled WGS sequence"/>
</dbReference>
<dbReference type="SUPFAM" id="SSF64268">
    <property type="entry name" value="PX domain"/>
    <property type="match status" value="1"/>
</dbReference>
<evidence type="ECO:0000313" key="8">
    <source>
        <dbReference type="Proteomes" id="UP000279259"/>
    </source>
</evidence>
<feature type="domain" description="RGS" evidence="4">
    <location>
        <begin position="475"/>
        <end position="625"/>
    </location>
</feature>
<keyword evidence="3" id="KW-0812">Transmembrane</keyword>
<evidence type="ECO:0000256" key="3">
    <source>
        <dbReference type="SAM" id="Phobius"/>
    </source>
</evidence>
<dbReference type="InterPro" id="IPR044926">
    <property type="entry name" value="RGS_subdomain_2"/>
</dbReference>
<feature type="transmembrane region" description="Helical" evidence="3">
    <location>
        <begin position="1548"/>
        <end position="1571"/>
    </location>
</feature>
<dbReference type="InterPro" id="IPR016137">
    <property type="entry name" value="RGS"/>
</dbReference>
<feature type="transmembrane region" description="Helical" evidence="3">
    <location>
        <begin position="1675"/>
        <end position="1693"/>
    </location>
</feature>
<accession>A0A427YP14</accession>
<keyword evidence="3" id="KW-0472">Membrane</keyword>
<proteinExistence type="inferred from homology"/>
<feature type="region of interest" description="Disordered" evidence="2">
    <location>
        <begin position="810"/>
        <end position="833"/>
    </location>
</feature>
<dbReference type="Pfam" id="PF13398">
    <property type="entry name" value="Peptidase_M50B"/>
    <property type="match status" value="1"/>
</dbReference>
<feature type="transmembrane region" description="Helical" evidence="3">
    <location>
        <begin position="1734"/>
        <end position="1755"/>
    </location>
</feature>
<dbReference type="Pfam" id="PF02194">
    <property type="entry name" value="PXA"/>
    <property type="match status" value="1"/>
</dbReference>
<protein>
    <submittedName>
        <fullName evidence="7">Intermediate filament protein</fullName>
    </submittedName>
</protein>
<comment type="similarity">
    <text evidence="1">Belongs to the sorting nexin family.</text>
</comment>
<dbReference type="PANTHER" id="PTHR22775">
    <property type="entry name" value="SORTING NEXIN"/>
    <property type="match status" value="1"/>
</dbReference>
<evidence type="ECO:0000259" key="6">
    <source>
        <dbReference type="PROSITE" id="PS51207"/>
    </source>
</evidence>
<dbReference type="SMART" id="SM00315">
    <property type="entry name" value="RGS"/>
    <property type="match status" value="1"/>
</dbReference>
<dbReference type="SUPFAM" id="SSF48097">
    <property type="entry name" value="Regulator of G-protein signaling, RGS"/>
    <property type="match status" value="1"/>
</dbReference>
<feature type="region of interest" description="Disordered" evidence="2">
    <location>
        <begin position="338"/>
        <end position="370"/>
    </location>
</feature>
<feature type="transmembrane region" description="Helical" evidence="3">
    <location>
        <begin position="1578"/>
        <end position="1598"/>
    </location>
</feature>
<evidence type="ECO:0000259" key="5">
    <source>
        <dbReference type="PROSITE" id="PS50195"/>
    </source>
</evidence>
<feature type="region of interest" description="Disordered" evidence="2">
    <location>
        <begin position="677"/>
        <end position="784"/>
    </location>
</feature>
<dbReference type="InterPro" id="IPR003114">
    <property type="entry name" value="Phox_assoc"/>
</dbReference>
<name>A0A427YP14_9TREE</name>
<feature type="transmembrane region" description="Helical" evidence="3">
    <location>
        <begin position="1499"/>
        <end position="1517"/>
    </location>
</feature>
<keyword evidence="8" id="KW-1185">Reference proteome</keyword>
<feature type="compositionally biased region" description="Low complexity" evidence="2">
    <location>
        <begin position="361"/>
        <end position="370"/>
    </location>
</feature>
<feature type="domain" description="PX" evidence="5">
    <location>
        <begin position="1019"/>
        <end position="1148"/>
    </location>
</feature>
<comment type="caution">
    <text evidence="7">The sequence shown here is derived from an EMBL/GenBank/DDBJ whole genome shotgun (WGS) entry which is preliminary data.</text>
</comment>
<dbReference type="InterPro" id="IPR013937">
    <property type="entry name" value="Sorting_nexin_C"/>
</dbReference>
<dbReference type="GO" id="GO:0035091">
    <property type="term" value="F:phosphatidylinositol binding"/>
    <property type="evidence" value="ECO:0007669"/>
    <property type="project" value="InterPro"/>
</dbReference>
<evidence type="ECO:0000259" key="4">
    <source>
        <dbReference type="PROSITE" id="PS50132"/>
    </source>
</evidence>
<dbReference type="SMART" id="SM00312">
    <property type="entry name" value="PX"/>
    <property type="match status" value="1"/>
</dbReference>
<dbReference type="PROSITE" id="PS50132">
    <property type="entry name" value="RGS"/>
    <property type="match status" value="1"/>
</dbReference>
<dbReference type="Pfam" id="PF08628">
    <property type="entry name" value="Nexin_C"/>
    <property type="match status" value="1"/>
</dbReference>
<feature type="compositionally biased region" description="Polar residues" evidence="2">
    <location>
        <begin position="686"/>
        <end position="698"/>
    </location>
</feature>
<gene>
    <name evidence="7" type="primary">MDM1</name>
    <name evidence="7" type="ORF">EHS25_008236</name>
</gene>
<dbReference type="Pfam" id="PF00787">
    <property type="entry name" value="PX"/>
    <property type="match status" value="1"/>
</dbReference>
<dbReference type="OrthoDB" id="120967at2759"/>
<feature type="compositionally biased region" description="Basic and acidic residues" evidence="2">
    <location>
        <begin position="724"/>
        <end position="735"/>
    </location>
</feature>
<organism evidence="7 8">
    <name type="scientific">Saitozyma podzolica</name>
    <dbReference type="NCBI Taxonomy" id="1890683"/>
    <lineage>
        <taxon>Eukaryota</taxon>
        <taxon>Fungi</taxon>
        <taxon>Dikarya</taxon>
        <taxon>Basidiomycota</taxon>
        <taxon>Agaricomycotina</taxon>
        <taxon>Tremellomycetes</taxon>
        <taxon>Tremellales</taxon>
        <taxon>Trimorphomycetaceae</taxon>
        <taxon>Saitozyma</taxon>
    </lineage>
</organism>
<feature type="compositionally biased region" description="Low complexity" evidence="2">
    <location>
        <begin position="699"/>
        <end position="716"/>
    </location>
</feature>
<dbReference type="PANTHER" id="PTHR22775:SF3">
    <property type="entry name" value="SORTING NEXIN-13"/>
    <property type="match status" value="1"/>
</dbReference>
<feature type="region of interest" description="Disordered" evidence="2">
    <location>
        <begin position="845"/>
        <end position="913"/>
    </location>
</feature>
<dbReference type="Gene3D" id="3.30.1520.10">
    <property type="entry name" value="Phox-like domain"/>
    <property type="match status" value="1"/>
</dbReference>
<feature type="region of interest" description="Disordered" evidence="2">
    <location>
        <begin position="1232"/>
        <end position="1251"/>
    </location>
</feature>
<dbReference type="InterPro" id="IPR036305">
    <property type="entry name" value="RGS_sf"/>
</dbReference>
<feature type="transmembrane region" description="Helical" evidence="3">
    <location>
        <begin position="1449"/>
        <end position="1466"/>
    </location>
</feature>
<dbReference type="Pfam" id="PF00615">
    <property type="entry name" value="RGS"/>
    <property type="match status" value="1"/>
</dbReference>
<dbReference type="InterPro" id="IPR049500">
    <property type="entry name" value="Peptidase_M50B-like"/>
</dbReference>
<sequence length="1797" mass="197767">MPLDTRQLGFASLAVLVLALALVFPQLNILRNLLLFPAFTALVLVILVGLVARASIRRDLVDPANSVDTLNPVALAELGNDAASPDEAGSPGSLGSRRHRALRSLAFTTPSAWSAVLTRSQWEDTPSPGSIPRVFRAAPPHLAARIDAIFGLVRSSFIIPWYFRISPSSAFPNAVEVLVRQTVANVISQGGEVDWSALVVSKIVPILKSHLQHFRSVEHLSSSYLTPSPNPALPLPLPARAHPALSSQSHLGAGSSSPAIEAHLRGLLERALDSALPESDRSEVVETMVREVILGTVMMPVFDMLCDSDFWNRQIDEKGGQYLHEQKQVNKFLSALSNLPRPADSPVTPSRTKPTAHRTRSLPPASSISASSSTQQFDAFIRSVSKLKTLGEARRLRADVERELRAAKLAGADENVKAETGKDAERRLRRAKKYEGRLEKARSHIDARIGLLSGQHSTTKPEVAVASSLTVREVNLYTVLSDPSSLAYWLEHMERRFRSRLVQFWLTVEGLKDPLEAAAPDLALDSSINSLDDDSLVKDNPTLAEDVSFIYDAYFSDTKSNPIDIPQKHLTTIRLLATSPPDPLGGADVRRAKQAMFASQKAVYEQMREEDWGDFRKGELYLKAVTDLERSGVLPPLPTVPSPIAAAPAMPPSAAPSMLPPPIHPQRQVSAPIISAKRQPEMRSPSLRQGPTLLNGSITPSSATTPVASVSTTPPTFDLPAPEIRPRVASADERMSSSLSSLPSPPPAVPRRSSHLDFLIGSEAQEEDKERAKLFGDEDEEGEDDEDYVQVQRMEAIQAALNEIIASDDALGPRKEPVAATRMSPEPEDLKSPSASMILMGAAERPDPTLSKAASRSAEDLRVTQLPRLDTTSRVLSPVERKASDPPALPQRRSTSNLHGLQGGGARGKLFDDEVAEEDEVGDEDIEGEPIEVVQLAAPGDLQLSVEIARLQDKILDLVKQEHLLDSLIRQAELTGNQTELRILRRSQSSVRREQRTAIFQKAQFEQQEEENRLVPGRTKVDIPSAVVTTEEGEGKQVVRYTIEVKQIGEDGSVRVAWVVARRYNEFWELDRAIKEWAITSGDHALLEEVRWKIAELPGKKLVPNVSSSFIESRKLGLEKYLQSLVASARLCDTSLLRNFLSRSPVPLGSSSATTTAVTSLAPHNIVKSLYKTMATSLDDALLGPSMLDLMYTTLSRQLTDVAEGFGGIVGLSSDDVAGMLPSALKTGGPSWIRGDGASGASSAGPDEKDVAGDMPISAMPIGGESGSTAFTAPICDLFIELFDLKENNWLRRQAIVVILQQFLGSTLERKVRDSLRNVVAPDSIERALTGFQESLWPGGVRRPPSTPRTAEEMSETKLRASKKLALLIPDVAANMIGRGNARRAARRVFGALQDRRLNQQLILCIIDEQQIGQGGIMRWERRDDSWLTENNSQPWSWATLRDAQKESIIAILLSSVLVMLLWRGMPTLWHRNKLVWVQYDDGDMQLERRRMRQWVHPLWPFKMMTVLFHEICHAIVGTLTGGRVKFIRVDAWEGGLTGFAAKHQPNYVLTLPAGYIGSCATGCGLLYWGFDALTAKYAALALGGGLIISFLICLAVKPKLAWRHYASWRKMLWARWRGSSHEAKKHEEDHQEQVANDPDADRMVSLDVIGAVALCVSIILGFSWYIADSIALRFWILFLGTMAVLYAVADVYSDGWIHAREEGSDCHEFARRYHRRKDADDADDAAVTRWTHVYAISWVVFEITLAIVIMLLALSHFTETMAEQAVESRTLLPTPNHWSAAEAWEEAQQAAQSAVS</sequence>
<dbReference type="Gene3D" id="1.10.167.10">
    <property type="entry name" value="Regulator of G-protein Signalling 4, domain 2"/>
    <property type="match status" value="1"/>
</dbReference>
<dbReference type="InterPro" id="IPR001683">
    <property type="entry name" value="PX_dom"/>
</dbReference>
<feature type="domain" description="PXA" evidence="6">
    <location>
        <begin position="139"/>
        <end position="319"/>
    </location>
</feature>
<dbReference type="PROSITE" id="PS50195">
    <property type="entry name" value="PX"/>
    <property type="match status" value="1"/>
</dbReference>
<feature type="transmembrane region" description="Helical" evidence="3">
    <location>
        <begin position="35"/>
        <end position="56"/>
    </location>
</feature>